<accession>A0A443RLX3</accession>
<reference evidence="8 9" key="1">
    <citation type="journal article" date="2018" name="Gigascience">
        <title>Genomes of trombidid mites reveal novel predicted allergens and laterally-transferred genes associated with secondary metabolism.</title>
        <authorList>
            <person name="Dong X."/>
            <person name="Chaisiri K."/>
            <person name="Xia D."/>
            <person name="Armstrong S.D."/>
            <person name="Fang Y."/>
            <person name="Donnelly M.J."/>
            <person name="Kadowaki T."/>
            <person name="McGarry J.W."/>
            <person name="Darby A.C."/>
            <person name="Makepeace B.L."/>
        </authorList>
    </citation>
    <scope>NUCLEOTIDE SEQUENCE [LARGE SCALE GENOMIC DNA]</scope>
    <source>
        <strain evidence="8">UoL-WK</strain>
    </source>
</reference>
<keyword evidence="5 7" id="KW-0472">Membrane</keyword>
<dbReference type="STRING" id="1965070.A0A443RLX3"/>
<dbReference type="GO" id="GO:0005886">
    <property type="term" value="C:plasma membrane"/>
    <property type="evidence" value="ECO:0007669"/>
    <property type="project" value="UniProtKB-SubCell"/>
</dbReference>
<feature type="transmembrane region" description="Helical" evidence="7">
    <location>
        <begin position="289"/>
        <end position="309"/>
    </location>
</feature>
<dbReference type="PANTHER" id="PTHR21421">
    <property type="entry name" value="GUSTATORY RECEPTOR"/>
    <property type="match status" value="1"/>
</dbReference>
<keyword evidence="4 7" id="KW-1133">Transmembrane helix</keyword>
<evidence type="ECO:0000313" key="9">
    <source>
        <dbReference type="Proteomes" id="UP000285301"/>
    </source>
</evidence>
<dbReference type="AlphaFoldDB" id="A0A443RLX3"/>
<dbReference type="OrthoDB" id="6422868at2759"/>
<feature type="transmembrane region" description="Helical" evidence="7">
    <location>
        <begin position="367"/>
        <end position="385"/>
    </location>
</feature>
<dbReference type="GO" id="GO:0051606">
    <property type="term" value="P:detection of stimulus"/>
    <property type="evidence" value="ECO:0007669"/>
    <property type="project" value="UniProtKB-ARBA"/>
</dbReference>
<dbReference type="InterPro" id="IPR013604">
    <property type="entry name" value="7TM_chemorcpt"/>
</dbReference>
<evidence type="ECO:0000256" key="5">
    <source>
        <dbReference type="ARBA" id="ARBA00023136"/>
    </source>
</evidence>
<dbReference type="GO" id="GO:0038023">
    <property type="term" value="F:signaling receptor activity"/>
    <property type="evidence" value="ECO:0007669"/>
    <property type="project" value="UniProtKB-ARBA"/>
</dbReference>
<keyword evidence="9" id="KW-1185">Reference proteome</keyword>
<dbReference type="GO" id="GO:0050909">
    <property type="term" value="P:sensory perception of taste"/>
    <property type="evidence" value="ECO:0007669"/>
    <property type="project" value="InterPro"/>
</dbReference>
<evidence type="ECO:0000256" key="7">
    <source>
        <dbReference type="SAM" id="Phobius"/>
    </source>
</evidence>
<comment type="caution">
    <text evidence="8">The sequence shown here is derived from an EMBL/GenBank/DDBJ whole genome shotgun (WGS) entry which is preliminary data.</text>
</comment>
<evidence type="ECO:0000256" key="1">
    <source>
        <dbReference type="ARBA" id="ARBA00004651"/>
    </source>
</evidence>
<evidence type="ECO:0000256" key="4">
    <source>
        <dbReference type="ARBA" id="ARBA00022989"/>
    </source>
</evidence>
<evidence type="ECO:0000313" key="8">
    <source>
        <dbReference type="EMBL" id="RWS16250.1"/>
    </source>
</evidence>
<dbReference type="Pfam" id="PF08395">
    <property type="entry name" value="7tm_7"/>
    <property type="match status" value="1"/>
</dbReference>
<keyword evidence="3 7" id="KW-0812">Transmembrane</keyword>
<evidence type="ECO:0008006" key="10">
    <source>
        <dbReference type="Google" id="ProtNLM"/>
    </source>
</evidence>
<gene>
    <name evidence="8" type="ORF">B4U79_07613</name>
</gene>
<proteinExistence type="predicted"/>
<feature type="transmembrane region" description="Helical" evidence="7">
    <location>
        <begin position="184"/>
        <end position="207"/>
    </location>
</feature>
<dbReference type="PANTHER" id="PTHR21421:SF29">
    <property type="entry name" value="GUSTATORY RECEPTOR 5A FOR TREHALOSE-RELATED"/>
    <property type="match status" value="1"/>
</dbReference>
<dbReference type="Proteomes" id="UP000285301">
    <property type="component" value="Unassembled WGS sequence"/>
</dbReference>
<protein>
    <recommendedName>
        <fullName evidence="10">Gustatory receptor</fullName>
    </recommendedName>
</protein>
<evidence type="ECO:0000256" key="3">
    <source>
        <dbReference type="ARBA" id="ARBA00022692"/>
    </source>
</evidence>
<comment type="subcellular location">
    <subcellularLocation>
        <location evidence="1">Cell membrane</location>
        <topology evidence="1">Multi-pass membrane protein</topology>
    </subcellularLocation>
</comment>
<organism evidence="8 9">
    <name type="scientific">Dinothrombium tinctorium</name>
    <dbReference type="NCBI Taxonomy" id="1965070"/>
    <lineage>
        <taxon>Eukaryota</taxon>
        <taxon>Metazoa</taxon>
        <taxon>Ecdysozoa</taxon>
        <taxon>Arthropoda</taxon>
        <taxon>Chelicerata</taxon>
        <taxon>Arachnida</taxon>
        <taxon>Acari</taxon>
        <taxon>Acariformes</taxon>
        <taxon>Trombidiformes</taxon>
        <taxon>Prostigmata</taxon>
        <taxon>Anystina</taxon>
        <taxon>Parasitengona</taxon>
        <taxon>Trombidioidea</taxon>
        <taxon>Trombidiidae</taxon>
        <taxon>Dinothrombium</taxon>
    </lineage>
</organism>
<sequence length="386" mass="45229">MRTELSLTLSSQVMKPLIKILKAFGSWPRSAEYFILRLNPWNGFTLFILHFYTAHKFFNWMTVVKYTESIFAVFEQLTLIIRTAAVAITFDLRFSKYQNIAKLFEEISEYPLFNSDHRLIKLQKRIKVIIIVCWTFIALHVILAASFMFHSSTKDYVNWLFYGDSSDKAPDAVIRLVMIADWGLYLFLVICNECFSQAFYVSLCFIVREKILDYNDFLVRLENKNMVKQSQQLQELYKLHSRLSYIIELMEDNFSFPVFNSILCIIFNICVKIESIISGVRNAEFTQFGYIFLDIFYYIFIFVFICMTASEIGEERTEPIVAVTKMAENGDITDWAFQQESQLLLTKLNTRMLRLTGWGCFEINKSFMLTILGAIATYTILILQMD</sequence>
<keyword evidence="6" id="KW-0675">Receptor</keyword>
<feature type="transmembrane region" description="Helical" evidence="7">
    <location>
        <begin position="128"/>
        <end position="149"/>
    </location>
</feature>
<keyword evidence="2" id="KW-1003">Cell membrane</keyword>
<evidence type="ECO:0000256" key="2">
    <source>
        <dbReference type="ARBA" id="ARBA00022475"/>
    </source>
</evidence>
<name>A0A443RLX3_9ACAR</name>
<evidence type="ECO:0000256" key="6">
    <source>
        <dbReference type="ARBA" id="ARBA00023170"/>
    </source>
</evidence>
<feature type="transmembrane region" description="Helical" evidence="7">
    <location>
        <begin position="258"/>
        <end position="277"/>
    </location>
</feature>
<dbReference type="EMBL" id="NCKU01000262">
    <property type="protein sequence ID" value="RWS16250.1"/>
    <property type="molecule type" value="Genomic_DNA"/>
</dbReference>